<organism evidence="3 4">
    <name type="scientific">Limosilactobacillus mucosae</name>
    <name type="common">Lactobacillus mucosae</name>
    <dbReference type="NCBI Taxonomy" id="97478"/>
    <lineage>
        <taxon>Bacteria</taxon>
        <taxon>Bacillati</taxon>
        <taxon>Bacillota</taxon>
        <taxon>Bacilli</taxon>
        <taxon>Lactobacillales</taxon>
        <taxon>Lactobacillaceae</taxon>
        <taxon>Limosilactobacillus</taxon>
    </lineage>
</organism>
<gene>
    <name evidence="3" type="ORF">PO158_01390</name>
</gene>
<dbReference type="AlphaFoldDB" id="A0AAJ1M8K8"/>
<feature type="region of interest" description="Disordered" evidence="1">
    <location>
        <begin position="178"/>
        <end position="212"/>
    </location>
</feature>
<dbReference type="Proteomes" id="UP001218021">
    <property type="component" value="Unassembled WGS sequence"/>
</dbReference>
<dbReference type="InterPro" id="IPR010724">
    <property type="entry name" value="RepA_N"/>
</dbReference>
<dbReference type="EMBL" id="JAQOND010000007">
    <property type="protein sequence ID" value="MDC2826948.1"/>
    <property type="molecule type" value="Genomic_DNA"/>
</dbReference>
<feature type="compositionally biased region" description="Polar residues" evidence="1">
    <location>
        <begin position="119"/>
        <end position="134"/>
    </location>
</feature>
<evidence type="ECO:0000259" key="2">
    <source>
        <dbReference type="Pfam" id="PF06970"/>
    </source>
</evidence>
<feature type="domain" description="Replication initiator A N-terminal" evidence="2">
    <location>
        <begin position="4"/>
        <end position="84"/>
    </location>
</feature>
<evidence type="ECO:0000256" key="1">
    <source>
        <dbReference type="SAM" id="MobiDB-lite"/>
    </source>
</evidence>
<evidence type="ECO:0000313" key="4">
    <source>
        <dbReference type="Proteomes" id="UP001218021"/>
    </source>
</evidence>
<feature type="region of interest" description="Disordered" evidence="1">
    <location>
        <begin position="116"/>
        <end position="145"/>
    </location>
</feature>
<proteinExistence type="predicted"/>
<dbReference type="SUPFAM" id="SSF46785">
    <property type="entry name" value="Winged helix' DNA-binding domain"/>
    <property type="match status" value="1"/>
</dbReference>
<comment type="caution">
    <text evidence="3">The sequence shown here is derived from an EMBL/GenBank/DDBJ whole genome shotgun (WGS) entry which is preliminary data.</text>
</comment>
<evidence type="ECO:0000313" key="3">
    <source>
        <dbReference type="EMBL" id="MDC2826948.1"/>
    </source>
</evidence>
<feature type="compositionally biased region" description="Basic and acidic residues" evidence="1">
    <location>
        <begin position="186"/>
        <end position="212"/>
    </location>
</feature>
<feature type="region of interest" description="Disordered" evidence="1">
    <location>
        <begin position="459"/>
        <end position="490"/>
    </location>
</feature>
<feature type="compositionally biased region" description="Polar residues" evidence="1">
    <location>
        <begin position="470"/>
        <end position="480"/>
    </location>
</feature>
<dbReference type="RefSeq" id="WP_272207578.1">
    <property type="nucleotide sequence ID" value="NZ_JAQONC010000008.1"/>
</dbReference>
<reference evidence="3" key="1">
    <citation type="submission" date="2023-01" db="EMBL/GenBank/DDBJ databases">
        <title>Genome analysis of 13 Lactobacillus isolated from gut of wild boar.</title>
        <authorList>
            <person name="Papp P."/>
            <person name="Libisch B."/>
            <person name="Nagy T."/>
            <person name="Olasz F."/>
        </authorList>
    </citation>
    <scope>NUCLEOTIDE SEQUENCE</scope>
    <source>
        <strain evidence="3">F108</strain>
    </source>
</reference>
<protein>
    <submittedName>
        <fullName evidence="3">Replication initiator protein A</fullName>
    </submittedName>
</protein>
<dbReference type="Pfam" id="PF06970">
    <property type="entry name" value="RepA_N"/>
    <property type="match status" value="1"/>
</dbReference>
<name>A0AAJ1M8K8_LIMMU</name>
<accession>A0AAJ1M8K8</accession>
<dbReference type="InterPro" id="IPR036390">
    <property type="entry name" value="WH_DNA-bd_sf"/>
</dbReference>
<sequence length="512" mass="58239">MTSKFVKVELDLLQNDNYRKLDGNSMLMYSLYRSRLDGSIRNAQNGNPRFIDSNGQPFIYFTNDEMADLLHTSRHTVTNARKKLIKFGLIHVERTGMSEYRVYVNNYVRSAKCEHRENTQNSYQTPSYQQFARSSKSEPSDVQNVNTSKTKLLNNYLDNVDSIDSSAKNREEKIQNETINIASVNKSDDTHQPTAADDQKTKPSTEPVEERSLGLVDDNDLDFAFALYRSQFGHLTNYTARYLESLQKQFGARMLSCAIKLSKRYSISNPPAYIAQILYTDRANGITNLDDMVYDHLKAAEFLDASFSTMNQNRKKFRIMTQEMLSQFRNAPKIPILKLPEDDTPSTVQSHAASESEYEFRKVPIMPSKQNWQSSNPVNANSSNFTCNFDQNAQPSNAMNDAAVQPSAQNNQFADYPADWLTKRIANEKNAPQSNDSQQQIVEQAIGQTAAEFMDAYPKATPDDKRRFASSANTEQQSPSSEHEKFQPPFSLKDFKKQIFGFKQNGLNPGMA</sequence>